<dbReference type="PANTHER" id="PTHR11071:SF561">
    <property type="entry name" value="PEPTIDYL-PROLYL CIS-TRANS ISOMERASE D-RELATED"/>
    <property type="match status" value="1"/>
</dbReference>
<dbReference type="EMBL" id="HBHP01027218">
    <property type="protein sequence ID" value="CAD9772865.1"/>
    <property type="molecule type" value="Transcribed_RNA"/>
</dbReference>
<dbReference type="PROSITE" id="PS50072">
    <property type="entry name" value="CSA_PPIASE_2"/>
    <property type="match status" value="1"/>
</dbReference>
<feature type="domain" description="PPIase cyclophilin-type" evidence="4">
    <location>
        <begin position="1"/>
        <end position="118"/>
    </location>
</feature>
<comment type="catalytic activity">
    <reaction evidence="3">
        <text>[protein]-peptidylproline (omega=180) = [protein]-peptidylproline (omega=0)</text>
        <dbReference type="Rhea" id="RHEA:16237"/>
        <dbReference type="Rhea" id="RHEA-COMP:10747"/>
        <dbReference type="Rhea" id="RHEA-COMP:10748"/>
        <dbReference type="ChEBI" id="CHEBI:83833"/>
        <dbReference type="ChEBI" id="CHEBI:83834"/>
        <dbReference type="EC" id="5.2.1.8"/>
    </reaction>
</comment>
<dbReference type="EC" id="5.2.1.8" evidence="3"/>
<protein>
    <recommendedName>
        <fullName evidence="3">Peptidyl-prolyl cis-trans isomerase</fullName>
        <shortName evidence="3">PPIase</shortName>
        <ecNumber evidence="3">5.2.1.8</ecNumber>
    </recommendedName>
</protein>
<keyword evidence="1 3" id="KW-0697">Rotamase</keyword>
<comment type="similarity">
    <text evidence="3">Belongs to the cyclophilin-type PPIase family.</text>
</comment>
<evidence type="ECO:0000256" key="3">
    <source>
        <dbReference type="RuleBase" id="RU363019"/>
    </source>
</evidence>
<evidence type="ECO:0000313" key="5">
    <source>
        <dbReference type="EMBL" id="CAD9772865.1"/>
    </source>
</evidence>
<dbReference type="InterPro" id="IPR002130">
    <property type="entry name" value="Cyclophilin-type_PPIase_dom"/>
</dbReference>
<dbReference type="PRINTS" id="PR00153">
    <property type="entry name" value="CSAPPISMRASE"/>
</dbReference>
<dbReference type="PANTHER" id="PTHR11071">
    <property type="entry name" value="PEPTIDYL-PROLYL CIS-TRANS ISOMERASE"/>
    <property type="match status" value="1"/>
</dbReference>
<dbReference type="GO" id="GO:0016018">
    <property type="term" value="F:cyclosporin A binding"/>
    <property type="evidence" value="ECO:0007669"/>
    <property type="project" value="TreeGrafter"/>
</dbReference>
<dbReference type="GO" id="GO:0006457">
    <property type="term" value="P:protein folding"/>
    <property type="evidence" value="ECO:0007669"/>
    <property type="project" value="TreeGrafter"/>
</dbReference>
<comment type="function">
    <text evidence="3">PPIases accelerate the folding of proteins. It catalyzes the cis-trans isomerization of proline imidic peptide bonds in oligopeptides.</text>
</comment>
<gene>
    <name evidence="5" type="ORF">LSP00402_LOCUS16856</name>
</gene>
<dbReference type="GO" id="GO:0003755">
    <property type="term" value="F:peptidyl-prolyl cis-trans isomerase activity"/>
    <property type="evidence" value="ECO:0007669"/>
    <property type="project" value="UniProtKB-UniRule"/>
</dbReference>
<evidence type="ECO:0000256" key="1">
    <source>
        <dbReference type="ARBA" id="ARBA00023110"/>
    </source>
</evidence>
<accession>A0A7S2TXN3</accession>
<dbReference type="InterPro" id="IPR024936">
    <property type="entry name" value="Cyclophilin-type_PPIase"/>
</dbReference>
<dbReference type="SUPFAM" id="SSF50891">
    <property type="entry name" value="Cyclophilin-like"/>
    <property type="match status" value="1"/>
</dbReference>
<dbReference type="Pfam" id="PF00160">
    <property type="entry name" value="Pro_isomerase"/>
    <property type="match status" value="1"/>
</dbReference>
<keyword evidence="2 3" id="KW-0413">Isomerase</keyword>
<evidence type="ECO:0000256" key="2">
    <source>
        <dbReference type="ARBA" id="ARBA00023235"/>
    </source>
</evidence>
<organism evidence="5">
    <name type="scientific">Lotharella oceanica</name>
    <dbReference type="NCBI Taxonomy" id="641309"/>
    <lineage>
        <taxon>Eukaryota</taxon>
        <taxon>Sar</taxon>
        <taxon>Rhizaria</taxon>
        <taxon>Cercozoa</taxon>
        <taxon>Chlorarachniophyceae</taxon>
        <taxon>Lotharella</taxon>
    </lineage>
</organism>
<dbReference type="AlphaFoldDB" id="A0A7S2TXN3"/>
<evidence type="ECO:0000259" key="4">
    <source>
        <dbReference type="PROSITE" id="PS50072"/>
    </source>
</evidence>
<dbReference type="Gene3D" id="2.40.100.10">
    <property type="entry name" value="Cyclophilin-like"/>
    <property type="match status" value="1"/>
</dbReference>
<sequence length="125" mass="13620">MTYEGTRFFKIIPNFVIQGGDFLNGDGTGVGSMYGPTFKDENFRIKHREAGIVTMANAGRDTNANQFMITLQPSSWLDMKHVAFGKVTEGLEVLAKIADYGTPNGEPAADVVISECGIVPQIDIF</sequence>
<dbReference type="GO" id="GO:0005737">
    <property type="term" value="C:cytoplasm"/>
    <property type="evidence" value="ECO:0007669"/>
    <property type="project" value="TreeGrafter"/>
</dbReference>
<reference evidence="5" key="1">
    <citation type="submission" date="2021-01" db="EMBL/GenBank/DDBJ databases">
        <authorList>
            <person name="Corre E."/>
            <person name="Pelletier E."/>
            <person name="Niang G."/>
            <person name="Scheremetjew M."/>
            <person name="Finn R."/>
            <person name="Kale V."/>
            <person name="Holt S."/>
            <person name="Cochrane G."/>
            <person name="Meng A."/>
            <person name="Brown T."/>
            <person name="Cohen L."/>
        </authorList>
    </citation>
    <scope>NUCLEOTIDE SEQUENCE</scope>
    <source>
        <strain evidence="5">CCMP622</strain>
    </source>
</reference>
<dbReference type="InterPro" id="IPR029000">
    <property type="entry name" value="Cyclophilin-like_dom_sf"/>
</dbReference>
<proteinExistence type="inferred from homology"/>
<dbReference type="PIRSF" id="PIRSF001467">
    <property type="entry name" value="Peptidylpro_ismrse"/>
    <property type="match status" value="1"/>
</dbReference>
<name>A0A7S2TXN3_9EUKA</name>